<evidence type="ECO:0000256" key="1">
    <source>
        <dbReference type="SAM" id="Coils"/>
    </source>
</evidence>
<proteinExistence type="predicted"/>
<dbReference type="InterPro" id="IPR002789">
    <property type="entry name" value="HerA_central"/>
</dbReference>
<comment type="caution">
    <text evidence="3">The sequence shown here is derived from an EMBL/GenBank/DDBJ whole genome shotgun (WGS) entry which is preliminary data.</text>
</comment>
<dbReference type="InterPro" id="IPR027417">
    <property type="entry name" value="P-loop_NTPase"/>
</dbReference>
<keyword evidence="4" id="KW-1185">Reference proteome</keyword>
<dbReference type="SUPFAM" id="SSF52540">
    <property type="entry name" value="P-loop containing nucleoside triphosphate hydrolases"/>
    <property type="match status" value="1"/>
</dbReference>
<name>A0A0B0H9Y5_SOVGS</name>
<feature type="coiled-coil region" evidence="1">
    <location>
        <begin position="640"/>
        <end position="682"/>
    </location>
</feature>
<keyword evidence="1" id="KW-0175">Coiled coil</keyword>
<protein>
    <recommendedName>
        <fullName evidence="2">Helicase HerA central domain-containing protein</fullName>
    </recommendedName>
</protein>
<accession>A0A0B0H9Y5</accession>
<dbReference type="Proteomes" id="UP000030856">
    <property type="component" value="Unassembled WGS sequence"/>
</dbReference>
<evidence type="ECO:0000313" key="3">
    <source>
        <dbReference type="EMBL" id="KHF25472.1"/>
    </source>
</evidence>
<dbReference type="eggNOG" id="COG0433">
    <property type="taxonomic scope" value="Bacteria"/>
</dbReference>
<dbReference type="PANTHER" id="PTHR30121:SF6">
    <property type="entry name" value="SLR6007 PROTEIN"/>
    <property type="match status" value="1"/>
</dbReference>
<evidence type="ECO:0000313" key="4">
    <source>
        <dbReference type="Proteomes" id="UP000030856"/>
    </source>
</evidence>
<dbReference type="OrthoDB" id="9758751at2"/>
<gene>
    <name evidence="3" type="ORF">JV46_11350</name>
</gene>
<dbReference type="EMBL" id="JRAA01000002">
    <property type="protein sequence ID" value="KHF25472.1"/>
    <property type="molecule type" value="Genomic_DNA"/>
</dbReference>
<reference evidence="3 4" key="1">
    <citation type="journal article" date="2014" name="BMC Genomics">
        <title>The genome of the intracellular bacterium of the coastal bivalve, Solemya velum: a blueprint for thriving in and out of symbiosis.</title>
        <authorList>
            <person name="Dmytrenko O."/>
            <person name="Russell S.L."/>
            <person name="Loo W.T."/>
            <person name="Fontanez K.M."/>
            <person name="Liao L."/>
            <person name="Roeselers G."/>
            <person name="Sharma R."/>
            <person name="Stewart F.J."/>
            <person name="Newton I.L."/>
            <person name="Woyke T."/>
            <person name="Wu D."/>
            <person name="Lang J.M."/>
            <person name="Eisen J.A."/>
            <person name="Cavanaugh C.M."/>
        </authorList>
    </citation>
    <scope>NUCLEOTIDE SEQUENCE [LARGE SCALE GENOMIC DNA]</scope>
    <source>
        <strain evidence="3 4">WH</strain>
    </source>
</reference>
<dbReference type="Gene3D" id="3.40.50.300">
    <property type="entry name" value="P-loop containing nucleotide triphosphate hydrolases"/>
    <property type="match status" value="2"/>
</dbReference>
<feature type="coiled-coil region" evidence="1">
    <location>
        <begin position="716"/>
        <end position="743"/>
    </location>
</feature>
<feature type="domain" description="Helicase HerA central" evidence="2">
    <location>
        <begin position="28"/>
        <end position="93"/>
    </location>
</feature>
<dbReference type="Pfam" id="PF01935">
    <property type="entry name" value="DUF87"/>
    <property type="match status" value="1"/>
</dbReference>
<dbReference type="AlphaFoldDB" id="A0A0B0H9Y5"/>
<dbReference type="InterPro" id="IPR051162">
    <property type="entry name" value="T4SS_component"/>
</dbReference>
<dbReference type="PATRIC" id="fig|2340.3.peg.2092"/>
<organism evidence="3 4">
    <name type="scientific">Solemya velum gill symbiont</name>
    <dbReference type="NCBI Taxonomy" id="2340"/>
    <lineage>
        <taxon>Bacteria</taxon>
        <taxon>Pseudomonadati</taxon>
        <taxon>Pseudomonadota</taxon>
        <taxon>Gammaproteobacteria</taxon>
        <taxon>sulfur-oxidizing symbionts</taxon>
    </lineage>
</organism>
<dbReference type="PANTHER" id="PTHR30121">
    <property type="entry name" value="UNCHARACTERIZED PROTEIN YJGR-RELATED"/>
    <property type="match status" value="1"/>
</dbReference>
<evidence type="ECO:0000259" key="2">
    <source>
        <dbReference type="Pfam" id="PF01935"/>
    </source>
</evidence>
<sequence length="780" mass="87343">MQELYEKLGLFYIGHDVDKESQSPTDELTLLKNKNFTTHAAIIGMTGSGKTGLGIGLIEEAAIDNIPSIVIDPKGDMGNLLLTDPAFESTSFEPWVRDEARSKNKQTPAYAKKISAMWKEGIEGHHQDSARVEKFTNVEKTIYTPGSSAGISVNVLSSLEAPPANILEDSDAFTSYLSTTVSSLLSLIGIEADPVESVEYLLLAQLISTAWMEGDNLSLEDLIGRIISPPFKKIGVLPLESFYPQGERFKFATKFNSVLASPTFKTWMEGDTLDIQRMLYDEEGKAKIAIFSISHLSDDERMFFVTLLLNKYIAWMRRQSGASSLKTILYMDEIFGFFPPTSNPPSKEPMLLLLKQARAFGVGVVLSTQNPVDLDYKGLSNIGTWFIGRLQTTQDINRVIEGLGGKTGSSYDKKEIRKLLANLSKRTFFLKSAHLDDIRLFSTRWVMSYLKGPLKRDEISALMEERKSQTPATTPESAATGKKITRKSGYESYISIDKSIPQCFRPGFGGENHYSASLMATLNLHFFNQTRGIDFNESYCLELPINKGSVDLDWESASNEAESRQCFKKLPKTAPSEISYAPLPDFISSDRKLSAASRALKEWIYHSRKLELFRTRSPKMESQPGETSGDFRVRVSDALNDKKEIEIDKLKERYEKKEKTLVDRLQRAMAKLEKEKGDTTNSYIRAGARILGALLGRSPSTIATAGTSVLKERGDVGRAEERVKKYQADIEELGYELEEKLDEVAEEYDPDNIEIEEFAIKLRKTDIVIDGIALVWSAEQ</sequence>
<dbReference type="RefSeq" id="WP_043117714.1">
    <property type="nucleotide sequence ID" value="NZ_JRAA01000002.1"/>
</dbReference>